<gene>
    <name evidence="1" type="ORF">mPipKuh1_009064</name>
</gene>
<evidence type="ECO:0000313" key="1">
    <source>
        <dbReference type="EMBL" id="KAF6311866.1"/>
    </source>
</evidence>
<protein>
    <submittedName>
        <fullName evidence="1">Uncharacterized protein</fullName>
    </submittedName>
</protein>
<keyword evidence="2" id="KW-1185">Reference proteome</keyword>
<organism evidence="1 2">
    <name type="scientific">Pipistrellus kuhlii</name>
    <name type="common">Kuhl's pipistrelle</name>
    <dbReference type="NCBI Taxonomy" id="59472"/>
    <lineage>
        <taxon>Eukaryota</taxon>
        <taxon>Metazoa</taxon>
        <taxon>Chordata</taxon>
        <taxon>Craniata</taxon>
        <taxon>Vertebrata</taxon>
        <taxon>Euteleostomi</taxon>
        <taxon>Mammalia</taxon>
        <taxon>Eutheria</taxon>
        <taxon>Laurasiatheria</taxon>
        <taxon>Chiroptera</taxon>
        <taxon>Yangochiroptera</taxon>
        <taxon>Vespertilionidae</taxon>
        <taxon>Pipistrellus</taxon>
    </lineage>
</organism>
<sequence>MDQWPILFSPWCADCRRTRSCTKLVCILEATSFLSLFLCLSRSLSLTRCQRLVARKEQSIQMPSKKGRPARWRVHNVYLYRVIYKVFYTSQKSLSNMGCRTGSVPLCRQACCFLCLVQCLVRIQCLNYLCQ</sequence>
<name>A0A7J7UGI1_PIPKU</name>
<comment type="caution">
    <text evidence="1">The sequence shown here is derived from an EMBL/GenBank/DDBJ whole genome shotgun (WGS) entry which is preliminary data.</text>
</comment>
<dbReference type="Proteomes" id="UP000558488">
    <property type="component" value="Unassembled WGS sequence"/>
</dbReference>
<dbReference type="AlphaFoldDB" id="A0A7J7UGI1"/>
<dbReference type="EMBL" id="JACAGB010000020">
    <property type="protein sequence ID" value="KAF6311866.1"/>
    <property type="molecule type" value="Genomic_DNA"/>
</dbReference>
<evidence type="ECO:0000313" key="2">
    <source>
        <dbReference type="Proteomes" id="UP000558488"/>
    </source>
</evidence>
<reference evidence="1 2" key="1">
    <citation type="journal article" date="2020" name="Nature">
        <title>Six reference-quality genomes reveal evolution of bat adaptations.</title>
        <authorList>
            <person name="Jebb D."/>
            <person name="Huang Z."/>
            <person name="Pippel M."/>
            <person name="Hughes G.M."/>
            <person name="Lavrichenko K."/>
            <person name="Devanna P."/>
            <person name="Winkler S."/>
            <person name="Jermiin L.S."/>
            <person name="Skirmuntt E.C."/>
            <person name="Katzourakis A."/>
            <person name="Burkitt-Gray L."/>
            <person name="Ray D.A."/>
            <person name="Sullivan K.A.M."/>
            <person name="Roscito J.G."/>
            <person name="Kirilenko B.M."/>
            <person name="Davalos L.M."/>
            <person name="Corthals A.P."/>
            <person name="Power M.L."/>
            <person name="Jones G."/>
            <person name="Ransome R.D."/>
            <person name="Dechmann D.K.N."/>
            <person name="Locatelli A.G."/>
            <person name="Puechmaille S.J."/>
            <person name="Fedrigo O."/>
            <person name="Jarvis E.D."/>
            <person name="Hiller M."/>
            <person name="Vernes S.C."/>
            <person name="Myers E.W."/>
            <person name="Teeling E.C."/>
        </authorList>
    </citation>
    <scope>NUCLEOTIDE SEQUENCE [LARGE SCALE GENOMIC DNA]</scope>
    <source>
        <strain evidence="1">MPipKuh1</strain>
        <tissue evidence="1">Flight muscle</tissue>
    </source>
</reference>
<accession>A0A7J7UGI1</accession>
<proteinExistence type="predicted"/>